<dbReference type="InterPro" id="IPR005290">
    <property type="entry name" value="Ribosomal_uS15_bac-type"/>
</dbReference>
<dbReference type="GO" id="GO:0019843">
    <property type="term" value="F:rRNA binding"/>
    <property type="evidence" value="ECO:0007669"/>
    <property type="project" value="UniProtKB-UniRule"/>
</dbReference>
<dbReference type="InterPro" id="IPR000589">
    <property type="entry name" value="Ribosomal_uS15"/>
</dbReference>
<reference evidence="5 6" key="1">
    <citation type="journal article" date="2015" name="Nature">
        <title>rRNA introns, odd ribosomes, and small enigmatic genomes across a large radiation of phyla.</title>
        <authorList>
            <person name="Brown C.T."/>
            <person name="Hug L.A."/>
            <person name="Thomas B.C."/>
            <person name="Sharon I."/>
            <person name="Castelle C.J."/>
            <person name="Singh A."/>
            <person name="Wilkins M.J."/>
            <person name="Williams K.H."/>
            <person name="Banfield J.F."/>
        </authorList>
    </citation>
    <scope>NUCLEOTIDE SEQUENCE [LARGE SCALE GENOMIC DNA]</scope>
</reference>
<evidence type="ECO:0000256" key="1">
    <source>
        <dbReference type="ARBA" id="ARBA00022980"/>
    </source>
</evidence>
<dbReference type="PANTHER" id="PTHR23321">
    <property type="entry name" value="RIBOSOMAL PROTEIN S15, BACTERIAL AND ORGANELLAR"/>
    <property type="match status" value="1"/>
</dbReference>
<dbReference type="GO" id="GO:0022627">
    <property type="term" value="C:cytosolic small ribosomal subunit"/>
    <property type="evidence" value="ECO:0007669"/>
    <property type="project" value="TreeGrafter"/>
</dbReference>
<keyword evidence="2 3" id="KW-0687">Ribonucleoprotein</keyword>
<dbReference type="Gene3D" id="1.10.287.10">
    <property type="entry name" value="S15/NS1, RNA-binding"/>
    <property type="match status" value="1"/>
</dbReference>
<dbReference type="SUPFAM" id="SSF47060">
    <property type="entry name" value="S15/NS1 RNA-binding domain"/>
    <property type="match status" value="1"/>
</dbReference>
<evidence type="ECO:0000256" key="4">
    <source>
        <dbReference type="RuleBase" id="RU003919"/>
    </source>
</evidence>
<dbReference type="CDD" id="cd00353">
    <property type="entry name" value="Ribosomal_S15p_S13e"/>
    <property type="match status" value="1"/>
</dbReference>
<dbReference type="GO" id="GO:0006412">
    <property type="term" value="P:translation"/>
    <property type="evidence" value="ECO:0007669"/>
    <property type="project" value="UniProtKB-UniRule"/>
</dbReference>
<keyword evidence="3" id="KW-0694">RNA-binding</keyword>
<protein>
    <recommendedName>
        <fullName evidence="3">Small ribosomal subunit protein uS15</fullName>
    </recommendedName>
</protein>
<evidence type="ECO:0000256" key="2">
    <source>
        <dbReference type="ARBA" id="ARBA00023274"/>
    </source>
</evidence>
<name>A0A0G0H0T7_9BACT</name>
<dbReference type="Proteomes" id="UP000033876">
    <property type="component" value="Unassembled WGS sequence"/>
</dbReference>
<keyword evidence="3" id="KW-0699">rRNA-binding</keyword>
<organism evidence="5 6">
    <name type="scientific">Candidatus Nomurabacteria bacterium GW2011_GWB1_37_5</name>
    <dbReference type="NCBI Taxonomy" id="1618742"/>
    <lineage>
        <taxon>Bacteria</taxon>
        <taxon>Candidatus Nomuraibacteriota</taxon>
    </lineage>
</organism>
<dbReference type="PANTHER" id="PTHR23321:SF26">
    <property type="entry name" value="SMALL RIBOSOMAL SUBUNIT PROTEIN US15M"/>
    <property type="match status" value="1"/>
</dbReference>
<dbReference type="Pfam" id="PF00312">
    <property type="entry name" value="Ribosomal_S15"/>
    <property type="match status" value="1"/>
</dbReference>
<dbReference type="InterPro" id="IPR009068">
    <property type="entry name" value="uS15_NS1_RNA-bd_sf"/>
</dbReference>
<dbReference type="HAMAP" id="MF_01343_B">
    <property type="entry name" value="Ribosomal_uS15_B"/>
    <property type="match status" value="1"/>
</dbReference>
<dbReference type="EMBL" id="LBTF01000004">
    <property type="protein sequence ID" value="KKQ35817.1"/>
    <property type="molecule type" value="Genomic_DNA"/>
</dbReference>
<dbReference type="GO" id="GO:0003735">
    <property type="term" value="F:structural constituent of ribosome"/>
    <property type="evidence" value="ECO:0007669"/>
    <property type="project" value="InterPro"/>
</dbReference>
<keyword evidence="1 3" id="KW-0689">Ribosomal protein</keyword>
<dbReference type="AlphaFoldDB" id="A0A0G0H0T7"/>
<dbReference type="SMART" id="SM01387">
    <property type="entry name" value="Ribosomal_S15"/>
    <property type="match status" value="1"/>
</dbReference>
<gene>
    <name evidence="3" type="primary">rpsO</name>
    <name evidence="5" type="ORF">US50_C0004G0006</name>
</gene>
<sequence>MQMHRGFLLQKKPIYGKVMHMLTTKKKQVLIKKHQVHDKDTGSAEVQAAIISERIDDLAKHLKKNKKDFHSRRGLIKMVSERRKHLKYLEKTNKTRYNALMKKLKLD</sequence>
<comment type="function">
    <text evidence="3">One of the primary rRNA binding proteins, it binds directly to 16S rRNA where it helps nucleate assembly of the platform of the 30S subunit by binding and bridging several RNA helices of the 16S rRNA.</text>
</comment>
<dbReference type="NCBIfam" id="TIGR00952">
    <property type="entry name" value="S15_bact"/>
    <property type="match status" value="1"/>
</dbReference>
<comment type="function">
    <text evidence="3">Forms an intersubunit bridge (bridge B4) with the 23S rRNA of the 50S subunit in the ribosome.</text>
</comment>
<evidence type="ECO:0000313" key="5">
    <source>
        <dbReference type="EMBL" id="KKQ35817.1"/>
    </source>
</evidence>
<dbReference type="Gene3D" id="6.10.250.3130">
    <property type="match status" value="1"/>
</dbReference>
<proteinExistence type="inferred from homology"/>
<comment type="caution">
    <text evidence="5">The sequence shown here is derived from an EMBL/GenBank/DDBJ whole genome shotgun (WGS) entry which is preliminary data.</text>
</comment>
<dbReference type="PATRIC" id="fig|1618742.3.peg.106"/>
<comment type="subunit">
    <text evidence="3">Part of the 30S ribosomal subunit. Forms a bridge to the 50S subunit in the 70S ribosome, contacting the 23S rRNA.</text>
</comment>
<evidence type="ECO:0000256" key="3">
    <source>
        <dbReference type="HAMAP-Rule" id="MF_01343"/>
    </source>
</evidence>
<evidence type="ECO:0000313" key="6">
    <source>
        <dbReference type="Proteomes" id="UP000033876"/>
    </source>
</evidence>
<accession>A0A0G0H0T7</accession>
<comment type="similarity">
    <text evidence="3 4">Belongs to the universal ribosomal protein uS15 family.</text>
</comment>